<evidence type="ECO:0000313" key="3">
    <source>
        <dbReference type="Proteomes" id="UP000078224"/>
    </source>
</evidence>
<dbReference type="InterPro" id="IPR025263">
    <property type="entry name" value="YhdP_central"/>
</dbReference>
<proteinExistence type="predicted"/>
<dbReference type="NCBIfam" id="TIGR02099">
    <property type="entry name" value="YhdP family protein"/>
    <property type="match status" value="1"/>
</dbReference>
<comment type="caution">
    <text evidence="2">The sequence shown here is derived from an EMBL/GenBank/DDBJ whole genome shotgun (WGS) entry which is preliminary data.</text>
</comment>
<dbReference type="EMBL" id="LXEW01000021">
    <property type="protein sequence ID" value="OAT52758.1"/>
    <property type="molecule type" value="Genomic_DNA"/>
</dbReference>
<gene>
    <name evidence="2" type="ORF">M998_1437</name>
</gene>
<dbReference type="OrthoDB" id="9762238at2"/>
<dbReference type="RefSeq" id="WP_074379432.1">
    <property type="nucleotide sequence ID" value="NZ_LXEW01000021.1"/>
</dbReference>
<organism evidence="2 3">
    <name type="scientific">Providencia heimbachae ATCC 35613</name>
    <dbReference type="NCBI Taxonomy" id="1354272"/>
    <lineage>
        <taxon>Bacteria</taxon>
        <taxon>Pseudomonadati</taxon>
        <taxon>Pseudomonadota</taxon>
        <taxon>Gammaproteobacteria</taxon>
        <taxon>Enterobacterales</taxon>
        <taxon>Morganellaceae</taxon>
        <taxon>Providencia</taxon>
    </lineage>
</organism>
<accession>A0A1B7JXZ7</accession>
<evidence type="ECO:0000313" key="2">
    <source>
        <dbReference type="EMBL" id="OAT52758.1"/>
    </source>
</evidence>
<evidence type="ECO:0000259" key="1">
    <source>
        <dbReference type="Pfam" id="PF13116"/>
    </source>
</evidence>
<dbReference type="Proteomes" id="UP000078224">
    <property type="component" value="Unassembled WGS sequence"/>
</dbReference>
<keyword evidence="3" id="KW-1185">Reference proteome</keyword>
<dbReference type="PANTHER" id="PTHR38690">
    <property type="entry name" value="PROTEASE-RELATED"/>
    <property type="match status" value="1"/>
</dbReference>
<dbReference type="AlphaFoldDB" id="A0A1B7JXZ7"/>
<name>A0A1B7JXZ7_9GAMM</name>
<dbReference type="PANTHER" id="PTHR38690:SF1">
    <property type="entry name" value="PROTEASE"/>
    <property type="match status" value="1"/>
</dbReference>
<dbReference type="InterPro" id="IPR011836">
    <property type="entry name" value="YhdP"/>
</dbReference>
<sequence>MKRLPRVVLVTTAIVLLLCALVLTGLRFLLPNIDNYRQDIIGYIEKRADIALDIKQIDGAWRYFGPVFTLSNVNLKSEKTDASVSKISVELDIWNSLFSLRWRFRDLTFYQLHVDHKVPFSLDGPTDSTSLDAVEDLFLRQFDHFVLKDSQLSFLSPSEQKITLILPELSWLNQNERHRAQGFVSLETLNKQHSYLQIKLDAYDKNGALSDGIVYLQADNIDMQPWLSRWLRDNTGLRDANFSLSSWVTIKNKRIDNGLVQLRQGEANWGENTLAQNLQVNDLLLRMKRQGNGWLFNIPELDTLKTNEYIWPKGSVSVLYLPSSKKYQDKDHWRVRAKNIELERLSEVLPTFSFVTPEMVQDWQHRQPTGVVTEFSLDLTQDTLDHTQISMDWRDVSWRKWKQLPSVEHFSGVLAGDMEGGELSFTLQDSQIDYRDEFKAPFEINSAKGQLYWLNNDSEFKLWSKSVDVQAKSLWANGEFSYAQAKKNKSADLAILAGIRLDDAGDAWRYFPQKLMGQDVADYLTKAIIAGNVENATLVYKGDPANFPYDNNDGQFQVSVPLRDATFEYDSEWPALLDLDIDLDFKRAGLYMHVPEVKLGDATATNLDAIIRDYTDQMLFIDANISGTGKQIQQYFTHTPMAHSIGDTLDELQIGGVVNGSLDLSIPLSAGKEVIAKGQVHLNKNDLFIKPIDSKISALTGSFQFNNGDLIGDKLKGEWFGQPIAIDFSTLTGKKDYQVDVNLAGNWALDKLAMIPNAIKQKVSGSSEWKSHVGITIPESTKENPKLQIEFTAGLKQLKSQLPALNSELLHQLGQINVQAKGTTEQLVVGGDIGQRLGFNTQWLLSREPLKLEKAHIAAWKNKVPDLPKTSIVLVDLPPVTDMDWEKLASGLLSSNVGDGVAKITLPEIVQVKVPSLYLGGQVWNDLSFSYNLYSRDQLVRVDSENLKGQLEIFAQKPWALKLDYLYYNPISIAQTQNSPEQTSTFDFSDWPAVNFYCLDCWIGGQKLGEIKANLQPKGNEIQLTGGTLSNSAAQLKVDALWRSGSINETQIAGSLTGDAFDETAAYFGVLVPIIESPYAIEFDLNWKNVPWSPDLTSLNGKLSTKLGKGAIAQMGGGRAGQILRLMSFDALLRKLRLDFRDTFNDDFDFDSIKGDAKIHNGILSSKNFYIDGLVADIALNGDIDLVNRQINIEAVITPEISATVGVATAFVINPFAGAAVFAASKVLGPLWSKISVIRYRVTGSVDEPKIDEVLRQLKETQE</sequence>
<dbReference type="NCBIfam" id="NF008148">
    <property type="entry name" value="PRK10899.1"/>
    <property type="match status" value="1"/>
</dbReference>
<dbReference type="Pfam" id="PF13116">
    <property type="entry name" value="YhdP"/>
    <property type="match status" value="1"/>
</dbReference>
<protein>
    <submittedName>
        <fullName evidence="2">Putative exported protein</fullName>
    </submittedName>
</protein>
<feature type="domain" description="YhdP central" evidence="1">
    <location>
        <begin position="1"/>
        <end position="1251"/>
    </location>
</feature>
<reference evidence="2 3" key="1">
    <citation type="submission" date="2016-04" db="EMBL/GenBank/DDBJ databases">
        <title>ATOL: Assembling a taxonomically balanced genome-scale reconstruction of the evolutionary history of the Enterobacteriaceae.</title>
        <authorList>
            <person name="Plunkett G.III."/>
            <person name="Neeno-Eckwall E.C."/>
            <person name="Glasner J.D."/>
            <person name="Perna N.T."/>
        </authorList>
    </citation>
    <scope>NUCLEOTIDE SEQUENCE [LARGE SCALE GENOMIC DNA]</scope>
    <source>
        <strain evidence="2 3">ATCC 35613</strain>
    </source>
</reference>
<dbReference type="PATRIC" id="fig|1354272.4.peg.1458"/>